<accession>A0ACB9I4U1</accession>
<reference evidence="1 2" key="2">
    <citation type="journal article" date="2022" name="Mol. Ecol. Resour.">
        <title>The genomes of chicory, endive, great burdock and yacon provide insights into Asteraceae paleo-polyploidization history and plant inulin production.</title>
        <authorList>
            <person name="Fan W."/>
            <person name="Wang S."/>
            <person name="Wang H."/>
            <person name="Wang A."/>
            <person name="Jiang F."/>
            <person name="Liu H."/>
            <person name="Zhao H."/>
            <person name="Xu D."/>
            <person name="Zhang Y."/>
        </authorList>
    </citation>
    <scope>NUCLEOTIDE SEQUENCE [LARGE SCALE GENOMIC DNA]</scope>
    <source>
        <strain evidence="2">cv. Yunnan</strain>
        <tissue evidence="1">Leaves</tissue>
    </source>
</reference>
<reference evidence="2" key="1">
    <citation type="journal article" date="2022" name="Mol. Ecol. Resour.">
        <title>The genomes of chicory, endive, great burdock and yacon provide insights into Asteraceae palaeo-polyploidization history and plant inulin production.</title>
        <authorList>
            <person name="Fan W."/>
            <person name="Wang S."/>
            <person name="Wang H."/>
            <person name="Wang A."/>
            <person name="Jiang F."/>
            <person name="Liu H."/>
            <person name="Zhao H."/>
            <person name="Xu D."/>
            <person name="Zhang Y."/>
        </authorList>
    </citation>
    <scope>NUCLEOTIDE SEQUENCE [LARGE SCALE GENOMIC DNA]</scope>
    <source>
        <strain evidence="2">cv. Yunnan</strain>
    </source>
</reference>
<evidence type="ECO:0000313" key="1">
    <source>
        <dbReference type="EMBL" id="KAI3802385.1"/>
    </source>
</evidence>
<organism evidence="1 2">
    <name type="scientific">Smallanthus sonchifolius</name>
    <dbReference type="NCBI Taxonomy" id="185202"/>
    <lineage>
        <taxon>Eukaryota</taxon>
        <taxon>Viridiplantae</taxon>
        <taxon>Streptophyta</taxon>
        <taxon>Embryophyta</taxon>
        <taxon>Tracheophyta</taxon>
        <taxon>Spermatophyta</taxon>
        <taxon>Magnoliopsida</taxon>
        <taxon>eudicotyledons</taxon>
        <taxon>Gunneridae</taxon>
        <taxon>Pentapetalae</taxon>
        <taxon>asterids</taxon>
        <taxon>campanulids</taxon>
        <taxon>Asterales</taxon>
        <taxon>Asteraceae</taxon>
        <taxon>Asteroideae</taxon>
        <taxon>Heliantheae alliance</taxon>
        <taxon>Millerieae</taxon>
        <taxon>Smallanthus</taxon>
    </lineage>
</organism>
<keyword evidence="2" id="KW-1185">Reference proteome</keyword>
<gene>
    <name evidence="1" type="ORF">L1987_30517</name>
</gene>
<comment type="caution">
    <text evidence="1">The sequence shown here is derived from an EMBL/GenBank/DDBJ whole genome shotgun (WGS) entry which is preliminary data.</text>
</comment>
<name>A0ACB9I4U1_9ASTR</name>
<dbReference type="Proteomes" id="UP001056120">
    <property type="component" value="Linkage Group LG10"/>
</dbReference>
<proteinExistence type="predicted"/>
<evidence type="ECO:0000313" key="2">
    <source>
        <dbReference type="Proteomes" id="UP001056120"/>
    </source>
</evidence>
<sequence>MDLINLNLEWHLPLLIPGYKLSVLQHRQNEYRTKQCTFQCVKYSLKVCAPNPYCDQYYGGMITSYGQNLSSKRNQDDV</sequence>
<dbReference type="EMBL" id="CM042027">
    <property type="protein sequence ID" value="KAI3802385.1"/>
    <property type="molecule type" value="Genomic_DNA"/>
</dbReference>
<protein>
    <submittedName>
        <fullName evidence="1">Uncharacterized protein</fullName>
    </submittedName>
</protein>